<evidence type="ECO:0000313" key="2">
    <source>
        <dbReference type="EMBL" id="CAN65227.1"/>
    </source>
</evidence>
<evidence type="ECO:0000256" key="1">
    <source>
        <dbReference type="SAM" id="MobiDB-lite"/>
    </source>
</evidence>
<organism evidence="2">
    <name type="scientific">Vitis vinifera</name>
    <name type="common">Grape</name>
    <dbReference type="NCBI Taxonomy" id="29760"/>
    <lineage>
        <taxon>Eukaryota</taxon>
        <taxon>Viridiplantae</taxon>
        <taxon>Streptophyta</taxon>
        <taxon>Embryophyta</taxon>
        <taxon>Tracheophyta</taxon>
        <taxon>Spermatophyta</taxon>
        <taxon>Magnoliopsida</taxon>
        <taxon>eudicotyledons</taxon>
        <taxon>Gunneridae</taxon>
        <taxon>Pentapetalae</taxon>
        <taxon>rosids</taxon>
        <taxon>Vitales</taxon>
        <taxon>Vitaceae</taxon>
        <taxon>Viteae</taxon>
        <taxon>Vitis</taxon>
    </lineage>
</organism>
<feature type="compositionally biased region" description="Acidic residues" evidence="1">
    <location>
        <begin position="380"/>
        <end position="394"/>
    </location>
</feature>
<dbReference type="PANTHER" id="PTHR48003">
    <property type="entry name" value="OS07G0626500 PROTEIN"/>
    <property type="match status" value="1"/>
</dbReference>
<dbReference type="OrthoDB" id="1728295at2759"/>
<dbReference type="PANTHER" id="PTHR48003:SF4">
    <property type="entry name" value="LRR RECEPTOR-LIKE SERINE_THREONINE-PROTEIN KINASE GHR1"/>
    <property type="match status" value="1"/>
</dbReference>
<gene>
    <name evidence="2" type="ORF">VITISV_011269</name>
</gene>
<name>A5B4N0_VITVI</name>
<reference evidence="2" key="1">
    <citation type="journal article" date="2007" name="PLoS ONE">
        <title>The first genome sequence of an elite grapevine cultivar (Pinot noir Vitis vinifera L.): coping with a highly heterozygous genome.</title>
        <authorList>
            <person name="Velasco R."/>
            <person name="Zharkikh A."/>
            <person name="Troggio M."/>
            <person name="Cartwright D.A."/>
            <person name="Cestaro A."/>
            <person name="Pruss D."/>
            <person name="Pindo M."/>
            <person name="FitzGerald L.M."/>
            <person name="Vezzulli S."/>
            <person name="Reid J."/>
            <person name="Malacarne G."/>
            <person name="Iliev D."/>
            <person name="Coppola G."/>
            <person name="Wardell B."/>
            <person name="Micheletti D."/>
            <person name="Macalma T."/>
            <person name="Facci M."/>
            <person name="Mitchell J.T."/>
            <person name="Perazzolli M."/>
            <person name="Eldredge G."/>
            <person name="Gatto P."/>
            <person name="Oyzerski R."/>
            <person name="Moretto M."/>
            <person name="Gutin N."/>
            <person name="Stefanini M."/>
            <person name="Chen Y."/>
            <person name="Segala C."/>
            <person name="Davenport C."/>
            <person name="Dematte L."/>
            <person name="Mraz A."/>
            <person name="Battilana J."/>
            <person name="Stormo K."/>
            <person name="Costa F."/>
            <person name="Tao Q."/>
            <person name="Si-Ammour A."/>
            <person name="Harkins T."/>
            <person name="Lackey A."/>
            <person name="Perbost C."/>
            <person name="Taillon B."/>
            <person name="Stella A."/>
            <person name="Solovyev V."/>
            <person name="Fawcett J.A."/>
            <person name="Sterck L."/>
            <person name="Vandepoele K."/>
            <person name="Grando S.M."/>
            <person name="Toppo S."/>
            <person name="Moser C."/>
            <person name="Lanchbury J."/>
            <person name="Bogden R."/>
            <person name="Skolnick M."/>
            <person name="Sgaramella V."/>
            <person name="Bhatnagar S.K."/>
            <person name="Fontana P."/>
            <person name="Gutin A."/>
            <person name="Van de Peer Y."/>
            <person name="Salamini F."/>
            <person name="Viola R."/>
        </authorList>
    </citation>
    <scope>NUCLEOTIDE SEQUENCE</scope>
</reference>
<dbReference type="InterPro" id="IPR053059">
    <property type="entry name" value="Inactive_SerThr-Kinase_ABA"/>
</dbReference>
<sequence>MAYLPMILLRWRYWWLTHLWTGSSSMINPKLNGLSKILHPSRKPKPTFIIMLRITWLIDMIASTTLNILNLSSNGLSGELPLLTGSCAVLELSSNEFERNLTKLLKWGNLEEMLKEHEKQIQHAVHKARLDKNRKWADLKNLSSADNNFSDSTLDSISGLESIKSLDFSRNSFSGDMAASSTKLANWVSLNLSLNEFESKIPKGLELFSKLEILASHGNMLSGLPRRGILVIFRCFSSDDKQITDLRHSIDKILSDKPSWNEDLLVAIVKLLTSAAVHQPLFLVAIISAKDNLGLKQPINEASSWNTGICQSKFGRCTLASAKFGINANSVDVNDDERAGQCNKVEKGRQLRLNNEIEIPGTWSLLITFNHPCNDHRSPEDDDDDSEHESDNTDGSDAGNNFYKGEDDSSKLYWEVRLNGVGPAVILNS</sequence>
<proteinExistence type="predicted"/>
<protein>
    <submittedName>
        <fullName evidence="2">Uncharacterized protein</fullName>
    </submittedName>
</protein>
<dbReference type="EMBL" id="AM446436">
    <property type="protein sequence ID" value="CAN65227.1"/>
    <property type="molecule type" value="Genomic_DNA"/>
</dbReference>
<dbReference type="InterPro" id="IPR032675">
    <property type="entry name" value="LRR_dom_sf"/>
</dbReference>
<dbReference type="ExpressionAtlas" id="A5B4N0">
    <property type="expression patterns" value="baseline and differential"/>
</dbReference>
<dbReference type="Gene3D" id="3.80.10.10">
    <property type="entry name" value="Ribonuclease Inhibitor"/>
    <property type="match status" value="1"/>
</dbReference>
<dbReference type="AlphaFoldDB" id="A5B4N0"/>
<dbReference type="SUPFAM" id="SSF52058">
    <property type="entry name" value="L domain-like"/>
    <property type="match status" value="1"/>
</dbReference>
<feature type="region of interest" description="Disordered" evidence="1">
    <location>
        <begin position="374"/>
        <end position="406"/>
    </location>
</feature>
<accession>A5B4N0</accession>